<keyword evidence="2" id="KW-0472">Membrane</keyword>
<keyword evidence="4" id="KW-1185">Reference proteome</keyword>
<keyword evidence="2" id="KW-0812">Transmembrane</keyword>
<organism evidence="3 4">
    <name type="scientific">Setomelanomma holmii</name>
    <dbReference type="NCBI Taxonomy" id="210430"/>
    <lineage>
        <taxon>Eukaryota</taxon>
        <taxon>Fungi</taxon>
        <taxon>Dikarya</taxon>
        <taxon>Ascomycota</taxon>
        <taxon>Pezizomycotina</taxon>
        <taxon>Dothideomycetes</taxon>
        <taxon>Pleosporomycetidae</taxon>
        <taxon>Pleosporales</taxon>
        <taxon>Pleosporineae</taxon>
        <taxon>Phaeosphaeriaceae</taxon>
        <taxon>Setomelanomma</taxon>
    </lineage>
</organism>
<protein>
    <submittedName>
        <fullName evidence="3">Uncharacterized protein</fullName>
    </submittedName>
</protein>
<feature type="compositionally biased region" description="Low complexity" evidence="1">
    <location>
        <begin position="94"/>
        <end position="146"/>
    </location>
</feature>
<feature type="region of interest" description="Disordered" evidence="1">
    <location>
        <begin position="68"/>
        <end position="174"/>
    </location>
</feature>
<evidence type="ECO:0000256" key="2">
    <source>
        <dbReference type="SAM" id="Phobius"/>
    </source>
</evidence>
<reference evidence="3" key="1">
    <citation type="journal article" date="2020" name="Stud. Mycol.">
        <title>101 Dothideomycetes genomes: a test case for predicting lifestyles and emergence of pathogens.</title>
        <authorList>
            <person name="Haridas S."/>
            <person name="Albert R."/>
            <person name="Binder M."/>
            <person name="Bloem J."/>
            <person name="Labutti K."/>
            <person name="Salamov A."/>
            <person name="Andreopoulos B."/>
            <person name="Baker S."/>
            <person name="Barry K."/>
            <person name="Bills G."/>
            <person name="Bluhm B."/>
            <person name="Cannon C."/>
            <person name="Castanera R."/>
            <person name="Culley D."/>
            <person name="Daum C."/>
            <person name="Ezra D."/>
            <person name="Gonzalez J."/>
            <person name="Henrissat B."/>
            <person name="Kuo A."/>
            <person name="Liang C."/>
            <person name="Lipzen A."/>
            <person name="Lutzoni F."/>
            <person name="Magnuson J."/>
            <person name="Mondo S."/>
            <person name="Nolan M."/>
            <person name="Ohm R."/>
            <person name="Pangilinan J."/>
            <person name="Park H.-J."/>
            <person name="Ramirez L."/>
            <person name="Alfaro M."/>
            <person name="Sun H."/>
            <person name="Tritt A."/>
            <person name="Yoshinaga Y."/>
            <person name="Zwiers L.-H."/>
            <person name="Turgeon B."/>
            <person name="Goodwin S."/>
            <person name="Spatafora J."/>
            <person name="Crous P."/>
            <person name="Grigoriev I."/>
        </authorList>
    </citation>
    <scope>NUCLEOTIDE SEQUENCE</scope>
    <source>
        <strain evidence="3">CBS 110217</strain>
    </source>
</reference>
<evidence type="ECO:0000256" key="1">
    <source>
        <dbReference type="SAM" id="MobiDB-lite"/>
    </source>
</evidence>
<accession>A0A9P4GZ87</accession>
<feature type="transmembrane region" description="Helical" evidence="2">
    <location>
        <begin position="180"/>
        <end position="204"/>
    </location>
</feature>
<keyword evidence="2" id="KW-1133">Transmembrane helix</keyword>
<evidence type="ECO:0000313" key="4">
    <source>
        <dbReference type="Proteomes" id="UP000799777"/>
    </source>
</evidence>
<proteinExistence type="predicted"/>
<dbReference type="OrthoDB" id="10516332at2759"/>
<feature type="compositionally biased region" description="Polar residues" evidence="1">
    <location>
        <begin position="147"/>
        <end position="171"/>
    </location>
</feature>
<dbReference type="EMBL" id="ML978303">
    <property type="protein sequence ID" value="KAF2024230.1"/>
    <property type="molecule type" value="Genomic_DNA"/>
</dbReference>
<gene>
    <name evidence="3" type="ORF">EK21DRAFT_94248</name>
</gene>
<evidence type="ECO:0000313" key="3">
    <source>
        <dbReference type="EMBL" id="KAF2024230.1"/>
    </source>
</evidence>
<name>A0A9P4GZ87_9PLEO</name>
<dbReference type="Proteomes" id="UP000799777">
    <property type="component" value="Unassembled WGS sequence"/>
</dbReference>
<comment type="caution">
    <text evidence="3">The sequence shown here is derived from an EMBL/GenBank/DDBJ whole genome shotgun (WGS) entry which is preliminary data.</text>
</comment>
<sequence>MYIPITNISTAASALFSLRGYTHVEIVRPEFSVSIALLALRQEALAPPISVPIETWVISSDPFTTIIVGPSTTSPHRTSSRPHDPPLNPTLAKPSSVPATTTPPLTTVLPTPRLTTTSESSTADESSRTSLSPISITSTPDSATTSHDLSASQTTLPSKIESAQPSPTDSEPFSKEGGKYIGMVAGIVVGSILAAILFGLLVYWGCSCYRGVNVCDCFGSRKTTERDEHHTISRATEVYLMFGKEAAPRLEDVPRPLTPPRQVDAYRTPRLQRTRTAPVRRALHTIPEM</sequence>
<dbReference type="AlphaFoldDB" id="A0A9P4GZ87"/>